<dbReference type="Proteomes" id="UP000257109">
    <property type="component" value="Unassembled WGS sequence"/>
</dbReference>
<evidence type="ECO:0008006" key="3">
    <source>
        <dbReference type="Google" id="ProtNLM"/>
    </source>
</evidence>
<proteinExistence type="predicted"/>
<name>A0A371I0R9_MUCPR</name>
<feature type="non-terminal residue" evidence="1">
    <location>
        <position position="1"/>
    </location>
</feature>
<sequence>MNCSPWHCIGKKKHLCHHFQTKYHGRLQYIIGIKETQSKNDIMVSKDNGVYKALDSPTTTTSFCVWFFQDSYKDPNRIHFQSIIYKQVQNSGWKTELSQCYFPNISFASSFLALLVKNIRLHPKIY</sequence>
<comment type="caution">
    <text evidence="1">The sequence shown here is derived from an EMBL/GenBank/DDBJ whole genome shotgun (WGS) entry which is preliminary data.</text>
</comment>
<protein>
    <recommendedName>
        <fullName evidence="3">Copia protein</fullName>
    </recommendedName>
</protein>
<gene>
    <name evidence="1" type="ORF">CR513_07120</name>
</gene>
<organism evidence="1 2">
    <name type="scientific">Mucuna pruriens</name>
    <name type="common">Velvet bean</name>
    <name type="synonym">Dolichos pruriens</name>
    <dbReference type="NCBI Taxonomy" id="157652"/>
    <lineage>
        <taxon>Eukaryota</taxon>
        <taxon>Viridiplantae</taxon>
        <taxon>Streptophyta</taxon>
        <taxon>Embryophyta</taxon>
        <taxon>Tracheophyta</taxon>
        <taxon>Spermatophyta</taxon>
        <taxon>Magnoliopsida</taxon>
        <taxon>eudicotyledons</taxon>
        <taxon>Gunneridae</taxon>
        <taxon>Pentapetalae</taxon>
        <taxon>rosids</taxon>
        <taxon>fabids</taxon>
        <taxon>Fabales</taxon>
        <taxon>Fabaceae</taxon>
        <taxon>Papilionoideae</taxon>
        <taxon>50 kb inversion clade</taxon>
        <taxon>NPAAA clade</taxon>
        <taxon>indigoferoid/millettioid clade</taxon>
        <taxon>Phaseoleae</taxon>
        <taxon>Mucuna</taxon>
    </lineage>
</organism>
<dbReference type="AlphaFoldDB" id="A0A371I0R9"/>
<evidence type="ECO:0000313" key="1">
    <source>
        <dbReference type="EMBL" id="RDY08636.1"/>
    </source>
</evidence>
<evidence type="ECO:0000313" key="2">
    <source>
        <dbReference type="Proteomes" id="UP000257109"/>
    </source>
</evidence>
<dbReference type="EMBL" id="QJKJ01001240">
    <property type="protein sequence ID" value="RDY08636.1"/>
    <property type="molecule type" value="Genomic_DNA"/>
</dbReference>
<accession>A0A371I0R9</accession>
<keyword evidence="2" id="KW-1185">Reference proteome</keyword>
<reference evidence="1" key="1">
    <citation type="submission" date="2018-05" db="EMBL/GenBank/DDBJ databases">
        <title>Draft genome of Mucuna pruriens seed.</title>
        <authorList>
            <person name="Nnadi N.E."/>
            <person name="Vos R."/>
            <person name="Hasami M.H."/>
            <person name="Devisetty U.K."/>
            <person name="Aguiy J.C."/>
        </authorList>
    </citation>
    <scope>NUCLEOTIDE SEQUENCE [LARGE SCALE GENOMIC DNA]</scope>
    <source>
        <strain evidence="1">JCA_2017</strain>
    </source>
</reference>